<dbReference type="AlphaFoldDB" id="A0A242MYV4"/>
<name>A0A242MYV4_CABSO</name>
<proteinExistence type="predicted"/>
<evidence type="ECO:0000313" key="1">
    <source>
        <dbReference type="EMBL" id="OTP76503.1"/>
    </source>
</evidence>
<reference evidence="1 2" key="1">
    <citation type="submission" date="2017-03" db="EMBL/GenBank/DDBJ databases">
        <title>Genome analysis of strain PAMC 26577.</title>
        <authorList>
            <person name="Oh H.-M."/>
            <person name="Yang J.-A."/>
        </authorList>
    </citation>
    <scope>NUCLEOTIDE SEQUENCE [LARGE SCALE GENOMIC DNA]</scope>
    <source>
        <strain evidence="1 2">PAMC 26577</strain>
    </source>
</reference>
<sequence>MYLHGPFYAQDGINDEFTSRLAERVRTVNNERSGSQI</sequence>
<dbReference type="Proteomes" id="UP000195221">
    <property type="component" value="Unassembled WGS sequence"/>
</dbReference>
<accession>A0A242MYV4</accession>
<gene>
    <name evidence="1" type="ORF">PAMC26577_10565</name>
</gene>
<dbReference type="EMBL" id="NBTZ01000036">
    <property type="protein sequence ID" value="OTP76503.1"/>
    <property type="molecule type" value="Genomic_DNA"/>
</dbReference>
<organism evidence="1 2">
    <name type="scientific">Caballeronia sordidicola</name>
    <name type="common">Burkholderia sordidicola</name>
    <dbReference type="NCBI Taxonomy" id="196367"/>
    <lineage>
        <taxon>Bacteria</taxon>
        <taxon>Pseudomonadati</taxon>
        <taxon>Pseudomonadota</taxon>
        <taxon>Betaproteobacteria</taxon>
        <taxon>Burkholderiales</taxon>
        <taxon>Burkholderiaceae</taxon>
        <taxon>Caballeronia</taxon>
    </lineage>
</organism>
<comment type="caution">
    <text evidence="1">The sequence shown here is derived from an EMBL/GenBank/DDBJ whole genome shotgun (WGS) entry which is preliminary data.</text>
</comment>
<protein>
    <submittedName>
        <fullName evidence="1">Uncharacterized protein</fullName>
    </submittedName>
</protein>
<evidence type="ECO:0000313" key="2">
    <source>
        <dbReference type="Proteomes" id="UP000195221"/>
    </source>
</evidence>